<keyword evidence="7 9" id="KW-0173">Coenzyme A biosynthesis</keyword>
<evidence type="ECO:0000256" key="1">
    <source>
        <dbReference type="ARBA" id="ARBA00022490"/>
    </source>
</evidence>
<keyword evidence="6 9" id="KW-0460">Magnesium</keyword>
<dbReference type="InterPro" id="IPR001980">
    <property type="entry name" value="PPAT"/>
</dbReference>
<feature type="binding site" evidence="9">
    <location>
        <position position="41"/>
    </location>
    <ligand>
        <name>substrate</name>
    </ligand>
</feature>
<feature type="domain" description="Cytidyltransferase-like" evidence="10">
    <location>
        <begin position="5"/>
        <end position="133"/>
    </location>
</feature>
<feature type="binding site" evidence="9">
    <location>
        <position position="9"/>
    </location>
    <ligand>
        <name>substrate</name>
    </ligand>
</feature>
<proteinExistence type="inferred from homology"/>
<dbReference type="PANTHER" id="PTHR21342">
    <property type="entry name" value="PHOSPHOPANTETHEINE ADENYLYLTRANSFERASE"/>
    <property type="match status" value="1"/>
</dbReference>
<feature type="site" description="Transition state stabilizer" evidence="9">
    <location>
        <position position="17"/>
    </location>
</feature>
<comment type="similarity">
    <text evidence="9">Belongs to the bacterial CoaD family.</text>
</comment>
<keyword evidence="5 9" id="KW-0067">ATP-binding</keyword>
<feature type="binding site" evidence="9">
    <location>
        <position position="17"/>
    </location>
    <ligand>
        <name>ATP</name>
        <dbReference type="ChEBI" id="CHEBI:30616"/>
    </ligand>
</feature>
<evidence type="ECO:0000256" key="4">
    <source>
        <dbReference type="ARBA" id="ARBA00022741"/>
    </source>
</evidence>
<dbReference type="Proteomes" id="UP000885847">
    <property type="component" value="Unassembled WGS sequence"/>
</dbReference>
<feature type="binding site" evidence="9">
    <location>
        <begin position="123"/>
        <end position="129"/>
    </location>
    <ligand>
        <name>ATP</name>
        <dbReference type="ChEBI" id="CHEBI:30616"/>
    </ligand>
</feature>
<evidence type="ECO:0000256" key="5">
    <source>
        <dbReference type="ARBA" id="ARBA00022840"/>
    </source>
</evidence>
<feature type="binding site" evidence="9">
    <location>
        <position position="87"/>
    </location>
    <ligand>
        <name>substrate</name>
    </ligand>
</feature>
<comment type="function">
    <text evidence="9">Reversibly transfers an adenylyl group from ATP to 4'-phosphopantetheine, yielding dephospho-CoA (dPCoA) and pyrophosphate.</text>
</comment>
<comment type="catalytic activity">
    <reaction evidence="8 9">
        <text>(R)-4'-phosphopantetheine + ATP + H(+) = 3'-dephospho-CoA + diphosphate</text>
        <dbReference type="Rhea" id="RHEA:19801"/>
        <dbReference type="ChEBI" id="CHEBI:15378"/>
        <dbReference type="ChEBI" id="CHEBI:30616"/>
        <dbReference type="ChEBI" id="CHEBI:33019"/>
        <dbReference type="ChEBI" id="CHEBI:57328"/>
        <dbReference type="ChEBI" id="CHEBI:61723"/>
        <dbReference type="EC" id="2.7.7.3"/>
    </reaction>
</comment>
<keyword evidence="4 9" id="KW-0547">Nucleotide-binding</keyword>
<evidence type="ECO:0000256" key="3">
    <source>
        <dbReference type="ARBA" id="ARBA00022695"/>
    </source>
</evidence>
<comment type="subcellular location">
    <subcellularLocation>
        <location evidence="9">Cytoplasm</location>
    </subcellularLocation>
</comment>
<name>A0A7C0VCP5_UNCW3</name>
<protein>
    <recommendedName>
        <fullName evidence="9">Phosphopantetheine adenylyltransferase</fullName>
        <ecNumber evidence="9">2.7.7.3</ecNumber>
    </recommendedName>
    <alternativeName>
        <fullName evidence="9">Dephospho-CoA pyrophosphorylase</fullName>
    </alternativeName>
    <alternativeName>
        <fullName evidence="9">Pantetheine-phosphate adenylyltransferase</fullName>
        <shortName evidence="9">PPAT</shortName>
    </alternativeName>
</protein>
<keyword evidence="3 9" id="KW-0548">Nucleotidyltransferase</keyword>
<dbReference type="AlphaFoldDB" id="A0A7C0VCP5"/>
<keyword evidence="1 9" id="KW-0963">Cytoplasm</keyword>
<dbReference type="Pfam" id="PF01467">
    <property type="entry name" value="CTP_transf_like"/>
    <property type="match status" value="1"/>
</dbReference>
<comment type="pathway">
    <text evidence="9">Cofactor biosynthesis; coenzyme A biosynthesis; CoA from (R)-pantothenate: step 4/5.</text>
</comment>
<feature type="binding site" evidence="9">
    <location>
        <position position="73"/>
    </location>
    <ligand>
        <name>substrate</name>
    </ligand>
</feature>
<sequence>MKVAVYPGTFDPVTNGHIDIIKRASRIFDKLIVLVALHRGKETMFTKEERVEMLKKSVEEMRNVEVDFYEGLIAEYVKDKRILAVIRGMRAVSDFEYEFQMALMNRHLNPKIEIIYLFPDEKYTYLSSSIVKEVASFGGDISTFVPPHVEKMLIKKLREESE</sequence>
<reference evidence="11" key="1">
    <citation type="journal article" date="2020" name="mSystems">
        <title>Genome- and Community-Level Interaction Insights into Carbon Utilization and Element Cycling Functions of Hydrothermarchaeota in Hydrothermal Sediment.</title>
        <authorList>
            <person name="Zhou Z."/>
            <person name="Liu Y."/>
            <person name="Xu W."/>
            <person name="Pan J."/>
            <person name="Luo Z.H."/>
            <person name="Li M."/>
        </authorList>
    </citation>
    <scope>NUCLEOTIDE SEQUENCE [LARGE SCALE GENOMIC DNA]</scope>
    <source>
        <strain evidence="11">HyVt-102</strain>
    </source>
</reference>
<dbReference type="PANTHER" id="PTHR21342:SF1">
    <property type="entry name" value="PHOSPHOPANTETHEINE ADENYLYLTRANSFERASE"/>
    <property type="match status" value="1"/>
</dbReference>
<dbReference type="UniPathway" id="UPA00241">
    <property type="reaction ID" value="UER00355"/>
</dbReference>
<dbReference type="SUPFAM" id="SSF52374">
    <property type="entry name" value="Nucleotidylyl transferase"/>
    <property type="match status" value="1"/>
</dbReference>
<dbReference type="GO" id="GO:0004595">
    <property type="term" value="F:pantetheine-phosphate adenylyltransferase activity"/>
    <property type="evidence" value="ECO:0007669"/>
    <property type="project" value="UniProtKB-UniRule"/>
</dbReference>
<dbReference type="GO" id="GO:0005737">
    <property type="term" value="C:cytoplasm"/>
    <property type="evidence" value="ECO:0007669"/>
    <property type="project" value="UniProtKB-SubCell"/>
</dbReference>
<comment type="caution">
    <text evidence="11">The sequence shown here is derived from an EMBL/GenBank/DDBJ whole genome shotgun (WGS) entry which is preliminary data.</text>
</comment>
<evidence type="ECO:0000256" key="7">
    <source>
        <dbReference type="ARBA" id="ARBA00022993"/>
    </source>
</evidence>
<dbReference type="InterPro" id="IPR014729">
    <property type="entry name" value="Rossmann-like_a/b/a_fold"/>
</dbReference>
<dbReference type="CDD" id="cd02163">
    <property type="entry name" value="PPAT"/>
    <property type="match status" value="1"/>
</dbReference>
<comment type="cofactor">
    <cofactor evidence="9">
        <name>Mg(2+)</name>
        <dbReference type="ChEBI" id="CHEBI:18420"/>
    </cofactor>
</comment>
<keyword evidence="2 9" id="KW-0808">Transferase</keyword>
<dbReference type="EMBL" id="DQWE01000335">
    <property type="protein sequence ID" value="HDI83526.1"/>
    <property type="molecule type" value="Genomic_DNA"/>
</dbReference>
<evidence type="ECO:0000256" key="8">
    <source>
        <dbReference type="ARBA" id="ARBA00029346"/>
    </source>
</evidence>
<dbReference type="NCBIfam" id="TIGR01510">
    <property type="entry name" value="coaD_prev_kdtB"/>
    <property type="match status" value="1"/>
</dbReference>
<feature type="binding site" evidence="9">
    <location>
        <position position="98"/>
    </location>
    <ligand>
        <name>ATP</name>
        <dbReference type="ChEBI" id="CHEBI:30616"/>
    </ligand>
</feature>
<feature type="binding site" evidence="9">
    <location>
        <begin position="88"/>
        <end position="90"/>
    </location>
    <ligand>
        <name>ATP</name>
        <dbReference type="ChEBI" id="CHEBI:30616"/>
    </ligand>
</feature>
<dbReference type="EC" id="2.7.7.3" evidence="9"/>
<evidence type="ECO:0000259" key="10">
    <source>
        <dbReference type="Pfam" id="PF01467"/>
    </source>
</evidence>
<dbReference type="NCBIfam" id="TIGR00125">
    <property type="entry name" value="cyt_tran_rel"/>
    <property type="match status" value="1"/>
</dbReference>
<evidence type="ECO:0000256" key="2">
    <source>
        <dbReference type="ARBA" id="ARBA00022679"/>
    </source>
</evidence>
<dbReference type="GO" id="GO:0005524">
    <property type="term" value="F:ATP binding"/>
    <property type="evidence" value="ECO:0007669"/>
    <property type="project" value="UniProtKB-KW"/>
</dbReference>
<feature type="binding site" evidence="9">
    <location>
        <begin position="9"/>
        <end position="10"/>
    </location>
    <ligand>
        <name>ATP</name>
        <dbReference type="ChEBI" id="CHEBI:30616"/>
    </ligand>
</feature>
<comment type="subunit">
    <text evidence="9">Homohexamer.</text>
</comment>
<evidence type="ECO:0000256" key="6">
    <source>
        <dbReference type="ARBA" id="ARBA00022842"/>
    </source>
</evidence>
<organism evidence="11">
    <name type="scientific">candidate division WOR-3 bacterium</name>
    <dbReference type="NCBI Taxonomy" id="2052148"/>
    <lineage>
        <taxon>Bacteria</taxon>
        <taxon>Bacteria division WOR-3</taxon>
    </lineage>
</organism>
<gene>
    <name evidence="9" type="primary">coaD</name>
    <name evidence="11" type="ORF">ENF18_07040</name>
</gene>
<evidence type="ECO:0000256" key="9">
    <source>
        <dbReference type="HAMAP-Rule" id="MF_00151"/>
    </source>
</evidence>
<dbReference type="InterPro" id="IPR004821">
    <property type="entry name" value="Cyt_trans-like"/>
</dbReference>
<evidence type="ECO:0000313" key="11">
    <source>
        <dbReference type="EMBL" id="HDI83526.1"/>
    </source>
</evidence>
<accession>A0A7C0VCP5</accession>
<dbReference type="HAMAP" id="MF_00151">
    <property type="entry name" value="PPAT_bact"/>
    <property type="match status" value="1"/>
</dbReference>
<dbReference type="GO" id="GO:0015937">
    <property type="term" value="P:coenzyme A biosynthetic process"/>
    <property type="evidence" value="ECO:0007669"/>
    <property type="project" value="UniProtKB-UniRule"/>
</dbReference>
<dbReference type="Gene3D" id="3.40.50.620">
    <property type="entry name" value="HUPs"/>
    <property type="match status" value="1"/>
</dbReference>
<dbReference type="PRINTS" id="PR01020">
    <property type="entry name" value="LPSBIOSNTHSS"/>
</dbReference>